<keyword evidence="1" id="KW-0479">Metal-binding</keyword>
<proteinExistence type="predicted"/>
<dbReference type="KEGG" id="scs:Sta7437_2633"/>
<dbReference type="CDD" id="cd01637">
    <property type="entry name" value="IMPase_like"/>
    <property type="match status" value="1"/>
</dbReference>
<dbReference type="EMBL" id="CP003653">
    <property type="protein sequence ID" value="AFZ36163.1"/>
    <property type="molecule type" value="Genomic_DNA"/>
</dbReference>
<feature type="binding site" evidence="1">
    <location>
        <position position="103"/>
    </location>
    <ligand>
        <name>Mg(2+)</name>
        <dbReference type="ChEBI" id="CHEBI:18420"/>
        <label>1</label>
        <note>catalytic</note>
    </ligand>
</feature>
<organism evidence="2 3">
    <name type="scientific">Stanieria cyanosphaera (strain ATCC 29371 / PCC 7437)</name>
    <dbReference type="NCBI Taxonomy" id="111780"/>
    <lineage>
        <taxon>Bacteria</taxon>
        <taxon>Bacillati</taxon>
        <taxon>Cyanobacteriota</taxon>
        <taxon>Cyanophyceae</taxon>
        <taxon>Pleurocapsales</taxon>
        <taxon>Dermocarpellaceae</taxon>
        <taxon>Stanieria</taxon>
    </lineage>
</organism>
<dbReference type="eggNOG" id="COG0483">
    <property type="taxonomic scope" value="Bacteria"/>
</dbReference>
<dbReference type="OrthoDB" id="526606at2"/>
<dbReference type="SUPFAM" id="SSF56655">
    <property type="entry name" value="Carbohydrate phosphatase"/>
    <property type="match status" value="1"/>
</dbReference>
<reference evidence="3" key="1">
    <citation type="journal article" date="2013" name="Proc. Natl. Acad. Sci. U.S.A.">
        <title>Improving the coverage of the cyanobacterial phylum using diversity-driven genome sequencing.</title>
        <authorList>
            <person name="Shih P.M."/>
            <person name="Wu D."/>
            <person name="Latifi A."/>
            <person name="Axen S.D."/>
            <person name="Fewer D.P."/>
            <person name="Talla E."/>
            <person name="Calteau A."/>
            <person name="Cai F."/>
            <person name="Tandeau de Marsac N."/>
            <person name="Rippka R."/>
            <person name="Herdman M."/>
            <person name="Sivonen K."/>
            <person name="Coursin T."/>
            <person name="Laurent T."/>
            <person name="Goodwin L."/>
            <person name="Nolan M."/>
            <person name="Davenport K.W."/>
            <person name="Han C.S."/>
            <person name="Rubin E.M."/>
            <person name="Eisen J.A."/>
            <person name="Woyke T."/>
            <person name="Gugger M."/>
            <person name="Kerfeld C.A."/>
        </authorList>
    </citation>
    <scope>NUCLEOTIDE SEQUENCE [LARGE SCALE GENOMIC DNA]</scope>
    <source>
        <strain evidence="3">ATCC 29371 / PCC 7437</strain>
    </source>
</reference>
<feature type="binding site" evidence="1">
    <location>
        <position position="76"/>
    </location>
    <ligand>
        <name>Mg(2+)</name>
        <dbReference type="ChEBI" id="CHEBI:18420"/>
        <label>1</label>
        <note>catalytic</note>
    </ligand>
</feature>
<feature type="binding site" evidence="1">
    <location>
        <position position="231"/>
    </location>
    <ligand>
        <name>Mg(2+)</name>
        <dbReference type="ChEBI" id="CHEBI:18420"/>
        <label>1</label>
        <note>catalytic</note>
    </ligand>
</feature>
<dbReference type="Gene3D" id="3.30.540.10">
    <property type="entry name" value="Fructose-1,6-Bisphosphatase, subunit A, domain 1"/>
    <property type="match status" value="1"/>
</dbReference>
<feature type="binding site" evidence="1">
    <location>
        <position position="105"/>
    </location>
    <ligand>
        <name>Mg(2+)</name>
        <dbReference type="ChEBI" id="CHEBI:18420"/>
        <label>1</label>
        <note>catalytic</note>
    </ligand>
</feature>
<dbReference type="PATRIC" id="fig|111780.3.peg.2737"/>
<dbReference type="HOGENOM" id="CLU_975908_0_0_3"/>
<dbReference type="Proteomes" id="UP000010473">
    <property type="component" value="Chromosome"/>
</dbReference>
<comment type="cofactor">
    <cofactor evidence="1">
        <name>Mg(2+)</name>
        <dbReference type="ChEBI" id="CHEBI:18420"/>
    </cofactor>
</comment>
<dbReference type="AlphaFoldDB" id="K9XUF2"/>
<keyword evidence="3" id="KW-1185">Reference proteome</keyword>
<protein>
    <submittedName>
        <fullName evidence="2">Inositol monophosphatase</fullName>
    </submittedName>
</protein>
<dbReference type="InterPro" id="IPR000760">
    <property type="entry name" value="Inositol_monophosphatase-like"/>
</dbReference>
<name>K9XUF2_STAC7</name>
<evidence type="ECO:0000313" key="2">
    <source>
        <dbReference type="EMBL" id="AFZ36163.1"/>
    </source>
</evidence>
<dbReference type="RefSeq" id="WP_015193831.1">
    <property type="nucleotide sequence ID" value="NC_019748.1"/>
</dbReference>
<evidence type="ECO:0000256" key="1">
    <source>
        <dbReference type="PIRSR" id="PIRSR600760-2"/>
    </source>
</evidence>
<dbReference type="STRING" id="111780.Sta7437_2633"/>
<gene>
    <name evidence="2" type="ordered locus">Sta7437_2633</name>
</gene>
<dbReference type="Pfam" id="PF00459">
    <property type="entry name" value="Inositol_P"/>
    <property type="match status" value="1"/>
</dbReference>
<sequence>MASHPSPRQILKTLFPHLKVAAGYANQIQSKIKALPDKGLGNNFFSAALTDADISIQTLIEVVLLGTFPELRFHGEEYEQSRNTKYFRATDLGSSGDYLVTLDPIDGTKFYLDGHNNYQIILSILNADDFEAVIAISPAQHTYYYALRGEGTYQGNLDKDLEACTPLIINHPKPVILLGWGMSFLKPVLTQKYQVIEVENDYSTEIKIPNVNGILANEITGLAIRRGKFIDGGALSFLAREAGCIVTTLDGSSLPPLSACQDYSLPGLLIATSELVHQDLLEASQQSIRS</sequence>
<evidence type="ECO:0000313" key="3">
    <source>
        <dbReference type="Proteomes" id="UP000010473"/>
    </source>
</evidence>
<keyword evidence="1" id="KW-0460">Magnesium</keyword>
<dbReference type="GO" id="GO:0046872">
    <property type="term" value="F:metal ion binding"/>
    <property type="evidence" value="ECO:0007669"/>
    <property type="project" value="UniProtKB-KW"/>
</dbReference>
<dbReference type="Gene3D" id="3.40.190.80">
    <property type="match status" value="1"/>
</dbReference>
<accession>K9XUF2</accession>
<feature type="binding site" evidence="1">
    <location>
        <position position="106"/>
    </location>
    <ligand>
        <name>Mg(2+)</name>
        <dbReference type="ChEBI" id="CHEBI:18420"/>
        <label>1</label>
        <note>catalytic</note>
    </ligand>
</feature>